<evidence type="ECO:0000313" key="3">
    <source>
        <dbReference type="EMBL" id="TCL76810.1"/>
    </source>
</evidence>
<dbReference type="Gene3D" id="3.90.1340.10">
    <property type="entry name" value="Phage tail collar domain"/>
    <property type="match status" value="1"/>
</dbReference>
<keyword evidence="4" id="KW-1185">Reference proteome</keyword>
<feature type="region of interest" description="Disordered" evidence="1">
    <location>
        <begin position="502"/>
        <end position="530"/>
    </location>
</feature>
<dbReference type="InterPro" id="IPR037053">
    <property type="entry name" value="Phage_tail_collar_dom_sf"/>
</dbReference>
<evidence type="ECO:0000259" key="2">
    <source>
        <dbReference type="Pfam" id="PF07484"/>
    </source>
</evidence>
<feature type="domain" description="Phage tail collar" evidence="2">
    <location>
        <begin position="430"/>
        <end position="487"/>
    </location>
</feature>
<dbReference type="Proteomes" id="UP000295008">
    <property type="component" value="Unassembled WGS sequence"/>
</dbReference>
<protein>
    <submittedName>
        <fullName evidence="3">Phage-related tail fiber protein</fullName>
    </submittedName>
</protein>
<dbReference type="InterPro" id="IPR011083">
    <property type="entry name" value="Phage_tail_collar_dom"/>
</dbReference>
<dbReference type="EMBL" id="SLUN01000001">
    <property type="protein sequence ID" value="TCL76810.1"/>
    <property type="molecule type" value="Genomic_DNA"/>
</dbReference>
<gene>
    <name evidence="3" type="ORF">EDC14_100192</name>
</gene>
<evidence type="ECO:0000313" key="4">
    <source>
        <dbReference type="Proteomes" id="UP000295008"/>
    </source>
</evidence>
<evidence type="ECO:0000256" key="1">
    <source>
        <dbReference type="SAM" id="MobiDB-lite"/>
    </source>
</evidence>
<proteinExistence type="predicted"/>
<name>A0A4R1SCQ5_HYDET</name>
<dbReference type="Pfam" id="PF07484">
    <property type="entry name" value="Collar"/>
    <property type="match status" value="1"/>
</dbReference>
<accession>A0A4R1SCQ5</accession>
<organism evidence="3 4">
    <name type="scientific">Hydrogenispora ethanolica</name>
    <dbReference type="NCBI Taxonomy" id="1082276"/>
    <lineage>
        <taxon>Bacteria</taxon>
        <taxon>Bacillati</taxon>
        <taxon>Bacillota</taxon>
        <taxon>Hydrogenispora</taxon>
    </lineage>
</organism>
<dbReference type="AlphaFoldDB" id="A0A4R1SCQ5"/>
<reference evidence="3 4" key="1">
    <citation type="submission" date="2019-03" db="EMBL/GenBank/DDBJ databases">
        <title>Genomic Encyclopedia of Type Strains, Phase IV (KMG-IV): sequencing the most valuable type-strain genomes for metagenomic binning, comparative biology and taxonomic classification.</title>
        <authorList>
            <person name="Goeker M."/>
        </authorList>
    </citation>
    <scope>NUCLEOTIDE SEQUENCE [LARGE SCALE GENOMIC DNA]</scope>
    <source>
        <strain evidence="3 4">LX-B</strain>
    </source>
</reference>
<comment type="caution">
    <text evidence="3">The sequence shown here is derived from an EMBL/GenBank/DDBJ whole genome shotgun (WGS) entry which is preliminary data.</text>
</comment>
<dbReference type="SUPFAM" id="SSF88874">
    <property type="entry name" value="Receptor-binding domain of short tail fibre protein gp12"/>
    <property type="match status" value="1"/>
</dbReference>
<dbReference type="RefSeq" id="WP_243662748.1">
    <property type="nucleotide sequence ID" value="NZ_SLUN01000001.1"/>
</dbReference>
<sequence length="570" mass="56222">MAFDLNKPADTQTIAAGPGDIRENFRALKEDRIVDAQKVAGLSPGNASSNIPIANGTLCVNLNADKLDGNDSSAFAAAGHTHGTATSSSNGLMSNTDKAKLDGIAAGAEVNQNAFSNVKVGTATIQADSESDTLEIAAGTGITLTPDATNDKVTIAVTQDGHSHAAATASTPGFMAAADKSKLDGIAAGAQVNQNAFANVVAGGATIQADGVTDTLAINAGAGITITGDATNDALTIALTANGHTHSEATTSAGGFMSAADKSKLGGIAAGAQANQNAFSNILVGSATVSADGPTDTLELVGGTNIAITPDATNDRVTLAVTGTVPSAAACTGNAATATKLATARTIALTGGVTGSATFDGSANASIATTIAGNAPTATKLATARTINGVAFDGSANITVTAAANGGNADTVDGKHASDFAAATSGIPPGAVTYFAMSTPPTGWLKANGAAVSRTTYAALFIAIGTTFGAGDGSTTFNLPDLRGEFIRGYDDGRGVDSGRAFGSSQADDIKSHSHQIRGSGWGNNTDNYNPNNGAASADATIGMFDGGIGNTGGTETRPRNIALLACIKY</sequence>